<proteinExistence type="predicted"/>
<keyword evidence="1" id="KW-0175">Coiled coil</keyword>
<evidence type="ECO:0000313" key="2">
    <source>
        <dbReference type="EMBL" id="MFD2555476.1"/>
    </source>
</evidence>
<name>A0ABW5L2T1_9SPHI</name>
<dbReference type="EMBL" id="JBHULD010000014">
    <property type="protein sequence ID" value="MFD2555476.1"/>
    <property type="molecule type" value="Genomic_DNA"/>
</dbReference>
<evidence type="ECO:0000313" key="3">
    <source>
        <dbReference type="Proteomes" id="UP001597440"/>
    </source>
</evidence>
<feature type="coiled-coil region" evidence="1">
    <location>
        <begin position="171"/>
        <end position="212"/>
    </location>
</feature>
<accession>A0ABW5L2T1</accession>
<keyword evidence="3" id="KW-1185">Reference proteome</keyword>
<reference evidence="3" key="1">
    <citation type="journal article" date="2019" name="Int. J. Syst. Evol. Microbiol.">
        <title>The Global Catalogue of Microorganisms (GCM) 10K type strain sequencing project: providing services to taxonomists for standard genome sequencing and annotation.</title>
        <authorList>
            <consortium name="The Broad Institute Genomics Platform"/>
            <consortium name="The Broad Institute Genome Sequencing Center for Infectious Disease"/>
            <person name="Wu L."/>
            <person name="Ma J."/>
        </authorList>
    </citation>
    <scope>NUCLEOTIDE SEQUENCE [LARGE SCALE GENOMIC DNA]</scope>
    <source>
        <strain evidence="3">KCTC 52298</strain>
    </source>
</reference>
<dbReference type="RefSeq" id="WP_210353800.1">
    <property type="nucleotide sequence ID" value="NZ_JAEQMU010000001.1"/>
</dbReference>
<dbReference type="Proteomes" id="UP001597440">
    <property type="component" value="Unassembled WGS sequence"/>
</dbReference>
<protein>
    <recommendedName>
        <fullName evidence="4">DUF4391 family protein</fullName>
    </recommendedName>
</protein>
<gene>
    <name evidence="2" type="ORF">ACFSQW_13805</name>
</gene>
<organism evidence="2 3">
    <name type="scientific">Sphingobacterium tabacisoli</name>
    <dbReference type="NCBI Taxonomy" id="2044855"/>
    <lineage>
        <taxon>Bacteria</taxon>
        <taxon>Pseudomonadati</taxon>
        <taxon>Bacteroidota</taxon>
        <taxon>Sphingobacteriia</taxon>
        <taxon>Sphingobacteriales</taxon>
        <taxon>Sphingobacteriaceae</taxon>
        <taxon>Sphingobacterium</taxon>
    </lineage>
</organism>
<sequence length="219" mass="25117">MSLRTFQETCEDLDRLVWYPTVFIQSNMGINWNMPPKKEICSSTWVNFFVGMNSSEPAELAKKILTNESPNQLLVLLEHRLMPIIRVLRSKNLERGKKTIKIKRNANNVEVDKNGVAWLMDMGLVYEKEGKGGKEADGYSLDIDRVGLRSYLLYTLEDLLTTVRRTNSRKISVLELRVVTMQRELEEKTELLEIANKEIAGLKTELKGLVKKTAKAKSK</sequence>
<evidence type="ECO:0008006" key="4">
    <source>
        <dbReference type="Google" id="ProtNLM"/>
    </source>
</evidence>
<comment type="caution">
    <text evidence="2">The sequence shown here is derived from an EMBL/GenBank/DDBJ whole genome shotgun (WGS) entry which is preliminary data.</text>
</comment>
<evidence type="ECO:0000256" key="1">
    <source>
        <dbReference type="SAM" id="Coils"/>
    </source>
</evidence>